<dbReference type="InterPro" id="IPR002372">
    <property type="entry name" value="PQQ_rpt_dom"/>
</dbReference>
<dbReference type="InterPro" id="IPR011047">
    <property type="entry name" value="Quinoprotein_ADH-like_sf"/>
</dbReference>
<evidence type="ECO:0000313" key="3">
    <source>
        <dbReference type="Proteomes" id="UP000255518"/>
    </source>
</evidence>
<sequence length="62" mass="6754">MNLAEKDGWFSRTPALLSGGVTVSGGHVYIGSEKAQLYALNTSDGTVAWQTVSPARRCRVRW</sequence>
<protein>
    <submittedName>
        <fullName evidence="2">Outer membrane protein YfgL</fullName>
    </submittedName>
</protein>
<dbReference type="Gene3D" id="2.40.128.630">
    <property type="match status" value="1"/>
</dbReference>
<gene>
    <name evidence="2" type="primary">yfgL_4</name>
    <name evidence="2" type="ORF">NCTC13443_05667</name>
</gene>
<dbReference type="EMBL" id="UGKT01000001">
    <property type="protein sequence ID" value="STT05743.1"/>
    <property type="molecule type" value="Genomic_DNA"/>
</dbReference>
<dbReference type="SUPFAM" id="SSF50998">
    <property type="entry name" value="Quinoprotein alcohol dehydrogenase-like"/>
    <property type="match status" value="1"/>
</dbReference>
<dbReference type="Proteomes" id="UP000255518">
    <property type="component" value="Unassembled WGS sequence"/>
</dbReference>
<evidence type="ECO:0000313" key="2">
    <source>
        <dbReference type="EMBL" id="STT05743.1"/>
    </source>
</evidence>
<organism evidence="2 3">
    <name type="scientific">Klebsiella pneumoniae</name>
    <dbReference type="NCBI Taxonomy" id="573"/>
    <lineage>
        <taxon>Bacteria</taxon>
        <taxon>Pseudomonadati</taxon>
        <taxon>Pseudomonadota</taxon>
        <taxon>Gammaproteobacteria</taxon>
        <taxon>Enterobacterales</taxon>
        <taxon>Enterobacteriaceae</taxon>
        <taxon>Klebsiella/Raoultella group</taxon>
        <taxon>Klebsiella</taxon>
        <taxon>Klebsiella pneumoniae complex</taxon>
    </lineage>
</organism>
<dbReference type="Pfam" id="PF13360">
    <property type="entry name" value="PQQ_2"/>
    <property type="match status" value="1"/>
</dbReference>
<evidence type="ECO:0000259" key="1">
    <source>
        <dbReference type="Pfam" id="PF13360"/>
    </source>
</evidence>
<accession>A0A377V7L4</accession>
<dbReference type="SMART" id="SM00564">
    <property type="entry name" value="PQQ"/>
    <property type="match status" value="1"/>
</dbReference>
<dbReference type="AlphaFoldDB" id="A0A377V7L4"/>
<proteinExistence type="predicted"/>
<name>A0A377V7L4_KLEPN</name>
<dbReference type="InterPro" id="IPR018391">
    <property type="entry name" value="PQQ_b-propeller_rpt"/>
</dbReference>
<feature type="domain" description="Pyrrolo-quinoline quinone repeat" evidence="1">
    <location>
        <begin position="16"/>
        <end position="55"/>
    </location>
</feature>
<reference evidence="2 3" key="1">
    <citation type="submission" date="2018-06" db="EMBL/GenBank/DDBJ databases">
        <authorList>
            <consortium name="Pathogen Informatics"/>
            <person name="Doyle S."/>
        </authorList>
    </citation>
    <scope>NUCLEOTIDE SEQUENCE [LARGE SCALE GENOMIC DNA]</scope>
    <source>
        <strain evidence="2 3">NCTC13443</strain>
    </source>
</reference>